<evidence type="ECO:0000256" key="4">
    <source>
        <dbReference type="ARBA" id="ARBA00019403"/>
    </source>
</evidence>
<name>A0A5E4VFU1_9BURK</name>
<comment type="catalytic activity">
    <reaction evidence="1">
        <text>Hydrolyzes single-stranded DNA or mismatched double-stranded DNA and polynucleotides, releasing free uracil.</text>
        <dbReference type="EC" id="3.2.2.27"/>
    </reaction>
</comment>
<evidence type="ECO:0000256" key="5">
    <source>
        <dbReference type="ARBA" id="ARBA00022485"/>
    </source>
</evidence>
<dbReference type="CDD" id="cd10030">
    <property type="entry name" value="UDG-F4_TTUDGA_SPO1dp_like"/>
    <property type="match status" value="1"/>
</dbReference>
<evidence type="ECO:0000256" key="12">
    <source>
        <dbReference type="SAM" id="MobiDB-lite"/>
    </source>
</evidence>
<evidence type="ECO:0000256" key="2">
    <source>
        <dbReference type="ARBA" id="ARBA00006521"/>
    </source>
</evidence>
<evidence type="ECO:0000256" key="7">
    <source>
        <dbReference type="ARBA" id="ARBA00022763"/>
    </source>
</evidence>
<keyword evidence="10" id="KW-0411">Iron-sulfur</keyword>
<dbReference type="PANTHER" id="PTHR33693:SF1">
    <property type="entry name" value="TYPE-4 URACIL-DNA GLYCOSYLASE"/>
    <property type="match status" value="1"/>
</dbReference>
<evidence type="ECO:0000256" key="3">
    <source>
        <dbReference type="ARBA" id="ARBA00012030"/>
    </source>
</evidence>
<proteinExistence type="inferred from homology"/>
<dbReference type="InterPro" id="IPR036895">
    <property type="entry name" value="Uracil-DNA_glycosylase-like_sf"/>
</dbReference>
<keyword evidence="8" id="KW-0378">Hydrolase</keyword>
<dbReference type="RefSeq" id="WP_150555905.1">
    <property type="nucleotide sequence ID" value="NZ_CABPSC010000009.1"/>
</dbReference>
<dbReference type="SUPFAM" id="SSF52141">
    <property type="entry name" value="Uracil-DNA glycosylase-like"/>
    <property type="match status" value="1"/>
</dbReference>
<evidence type="ECO:0000313" key="15">
    <source>
        <dbReference type="Proteomes" id="UP000367825"/>
    </source>
</evidence>
<evidence type="ECO:0000256" key="10">
    <source>
        <dbReference type="ARBA" id="ARBA00023014"/>
    </source>
</evidence>
<feature type="region of interest" description="Disordered" evidence="12">
    <location>
        <begin position="77"/>
        <end position="119"/>
    </location>
</feature>
<keyword evidence="15" id="KW-1185">Reference proteome</keyword>
<dbReference type="OrthoDB" id="5290748at2"/>
<keyword evidence="5" id="KW-0004">4Fe-4S</keyword>
<protein>
    <recommendedName>
        <fullName evidence="4">Type-4 uracil-DNA glycosylase</fullName>
        <ecNumber evidence="3">3.2.2.27</ecNumber>
    </recommendedName>
</protein>
<dbReference type="PANTHER" id="PTHR33693">
    <property type="entry name" value="TYPE-5 URACIL-DNA GLYCOSYLASE"/>
    <property type="match status" value="1"/>
</dbReference>
<comment type="similarity">
    <text evidence="2">Belongs to the uracil-DNA glycosylase (UDG) superfamily. Type 4 (UDGa) family.</text>
</comment>
<dbReference type="EC" id="3.2.2.27" evidence="3"/>
<keyword evidence="11" id="KW-0234">DNA repair</keyword>
<evidence type="ECO:0000256" key="9">
    <source>
        <dbReference type="ARBA" id="ARBA00023004"/>
    </source>
</evidence>
<evidence type="ECO:0000259" key="13">
    <source>
        <dbReference type="SMART" id="SM00986"/>
    </source>
</evidence>
<dbReference type="GO" id="GO:0006281">
    <property type="term" value="P:DNA repair"/>
    <property type="evidence" value="ECO:0007669"/>
    <property type="project" value="UniProtKB-KW"/>
</dbReference>
<evidence type="ECO:0000313" key="14">
    <source>
        <dbReference type="EMBL" id="VVE09820.1"/>
    </source>
</evidence>
<gene>
    <name evidence="14" type="ORF">PNO31109_02567</name>
</gene>
<feature type="compositionally biased region" description="Low complexity" evidence="12">
    <location>
        <begin position="77"/>
        <end position="96"/>
    </location>
</feature>
<dbReference type="GO" id="GO:0046872">
    <property type="term" value="F:metal ion binding"/>
    <property type="evidence" value="ECO:0007669"/>
    <property type="project" value="UniProtKB-KW"/>
</dbReference>
<feature type="domain" description="Uracil-DNA glycosylase-like" evidence="13">
    <location>
        <begin position="195"/>
        <end position="342"/>
    </location>
</feature>
<sequence length="363" mass="38500">MPWPKAILEEFGLWPVWVPQGAASLVADAQADGGATLAAPDAIARATNAMRAASPAQADELPPWDVTPVAATSARTATMAPPAAVRPAARAAGPDAASDHASDGAARGTQRRMGAAPPDDIPMWLDADGSGDGDAAADAALWSIMREAGEAGQASGAAVRPAVPALDTLDWDALTERVSNCRLCGLCEKRTQTVFGVGDREADWLLVGEAPGQQEDLQGEPFVGQAGKLLDNMLRAVTLRRGENVYIANVLKCRPPNNRDPEPGEVTNCEPYLKRQVALLKPRVIVVMGRFAAQSILRTQASIASLRGRVHEYEGVPVIVTYHPAYLLRSLPDKAKAWTDWCLARATYEAVCESTPANKPMAN</sequence>
<dbReference type="AlphaFoldDB" id="A0A5E4VFU1"/>
<dbReference type="InterPro" id="IPR051536">
    <property type="entry name" value="UDG_Type-4/5"/>
</dbReference>
<dbReference type="GO" id="GO:0004844">
    <property type="term" value="F:uracil DNA N-glycosylase activity"/>
    <property type="evidence" value="ECO:0007669"/>
    <property type="project" value="UniProtKB-EC"/>
</dbReference>
<dbReference type="Proteomes" id="UP000367825">
    <property type="component" value="Unassembled WGS sequence"/>
</dbReference>
<reference evidence="14 15" key="1">
    <citation type="submission" date="2019-08" db="EMBL/GenBank/DDBJ databases">
        <authorList>
            <person name="Peeters C."/>
        </authorList>
    </citation>
    <scope>NUCLEOTIDE SEQUENCE [LARGE SCALE GENOMIC DNA]</scope>
    <source>
        <strain evidence="14 15">LMG 31109</strain>
    </source>
</reference>
<dbReference type="NCBIfam" id="TIGR00758">
    <property type="entry name" value="UDG_fam4"/>
    <property type="match status" value="1"/>
</dbReference>
<accession>A0A5E4VFU1</accession>
<organism evidence="14 15">
    <name type="scientific">Pandoraea nosoerga</name>
    <dbReference type="NCBI Taxonomy" id="2508296"/>
    <lineage>
        <taxon>Bacteria</taxon>
        <taxon>Pseudomonadati</taxon>
        <taxon>Pseudomonadota</taxon>
        <taxon>Betaproteobacteria</taxon>
        <taxon>Burkholderiales</taxon>
        <taxon>Burkholderiaceae</taxon>
        <taxon>Pandoraea</taxon>
    </lineage>
</organism>
<evidence type="ECO:0000256" key="8">
    <source>
        <dbReference type="ARBA" id="ARBA00022801"/>
    </source>
</evidence>
<evidence type="ECO:0000256" key="6">
    <source>
        <dbReference type="ARBA" id="ARBA00022723"/>
    </source>
</evidence>
<dbReference type="InterPro" id="IPR005122">
    <property type="entry name" value="Uracil-DNA_glycosylase-like"/>
</dbReference>
<dbReference type="EMBL" id="CABPSC010000009">
    <property type="protein sequence ID" value="VVE09820.1"/>
    <property type="molecule type" value="Genomic_DNA"/>
</dbReference>
<dbReference type="Gene3D" id="3.40.470.10">
    <property type="entry name" value="Uracil-DNA glycosylase-like domain"/>
    <property type="match status" value="1"/>
</dbReference>
<evidence type="ECO:0000256" key="1">
    <source>
        <dbReference type="ARBA" id="ARBA00001400"/>
    </source>
</evidence>
<keyword evidence="6" id="KW-0479">Metal-binding</keyword>
<dbReference type="InterPro" id="IPR005273">
    <property type="entry name" value="Ura-DNA_glyco_family4"/>
</dbReference>
<keyword evidence="9" id="KW-0408">Iron</keyword>
<dbReference type="Pfam" id="PF03167">
    <property type="entry name" value="UDG"/>
    <property type="match status" value="1"/>
</dbReference>
<dbReference type="SMART" id="SM00987">
    <property type="entry name" value="UreE_C"/>
    <property type="match status" value="1"/>
</dbReference>
<dbReference type="SMART" id="SM00986">
    <property type="entry name" value="UDG"/>
    <property type="match status" value="1"/>
</dbReference>
<keyword evidence="7" id="KW-0227">DNA damage</keyword>
<dbReference type="GO" id="GO:0051539">
    <property type="term" value="F:4 iron, 4 sulfur cluster binding"/>
    <property type="evidence" value="ECO:0007669"/>
    <property type="project" value="UniProtKB-KW"/>
</dbReference>
<evidence type="ECO:0000256" key="11">
    <source>
        <dbReference type="ARBA" id="ARBA00023204"/>
    </source>
</evidence>